<accession>A0ABV3PDM1</accession>
<proteinExistence type="predicted"/>
<dbReference type="Pfam" id="PF04122">
    <property type="entry name" value="CW_binding_2"/>
    <property type="match status" value="3"/>
</dbReference>
<dbReference type="Proteomes" id="UP001555826">
    <property type="component" value="Unassembled WGS sequence"/>
</dbReference>
<dbReference type="Gene3D" id="3.40.50.12090">
    <property type="match status" value="2"/>
</dbReference>
<evidence type="ECO:0000256" key="1">
    <source>
        <dbReference type="SAM" id="SignalP"/>
    </source>
</evidence>
<gene>
    <name evidence="2" type="ORF">AB1207_23580</name>
</gene>
<name>A0ABV3PDM1_9ACTN</name>
<organism evidence="2 3">
    <name type="scientific">Kineococcus endophyticus</name>
    <dbReference type="NCBI Taxonomy" id="1181883"/>
    <lineage>
        <taxon>Bacteria</taxon>
        <taxon>Bacillati</taxon>
        <taxon>Actinomycetota</taxon>
        <taxon>Actinomycetes</taxon>
        <taxon>Kineosporiales</taxon>
        <taxon>Kineosporiaceae</taxon>
        <taxon>Kineococcus</taxon>
    </lineage>
</organism>
<evidence type="ECO:0000313" key="3">
    <source>
        <dbReference type="Proteomes" id="UP001555826"/>
    </source>
</evidence>
<feature type="signal peptide" evidence="1">
    <location>
        <begin position="1"/>
        <end position="28"/>
    </location>
</feature>
<dbReference type="PANTHER" id="PTHR30032:SF4">
    <property type="entry name" value="AMIDASE ENHANCER"/>
    <property type="match status" value="1"/>
</dbReference>
<dbReference type="InterPro" id="IPR051922">
    <property type="entry name" value="Bact_Sporulation_Assoc"/>
</dbReference>
<dbReference type="RefSeq" id="WP_367641197.1">
    <property type="nucleotide sequence ID" value="NZ_JBFNQN010000022.1"/>
</dbReference>
<dbReference type="InterPro" id="IPR007253">
    <property type="entry name" value="Cell_wall-bd_2"/>
</dbReference>
<dbReference type="EMBL" id="JBFNQN010000022">
    <property type="protein sequence ID" value="MEW9267735.1"/>
    <property type="molecule type" value="Genomic_DNA"/>
</dbReference>
<keyword evidence="1" id="KW-0732">Signal</keyword>
<keyword evidence="3" id="KW-1185">Reference proteome</keyword>
<reference evidence="2 3" key="1">
    <citation type="submission" date="2024-07" db="EMBL/GenBank/DDBJ databases">
        <authorList>
            <person name="Thanompreechachai J."/>
            <person name="Duangmal K."/>
        </authorList>
    </citation>
    <scope>NUCLEOTIDE SEQUENCE [LARGE SCALE GENOMIC DNA]</scope>
    <source>
        <strain evidence="2 3">KCTC 19886</strain>
    </source>
</reference>
<sequence length="338" mass="33560">MFTKRHIARVAGGLAAACVLSAAPTAQAVSTPFVYSGTVRADGVDRYATAALVSRGSFAPSTGSTVFLASGESFADALAAGPAAANLDGPLLLTAASGLPTATRAELTRLKPASVHVVGGTDRVPDAVLAAVRALLPSATVDRTAGADRYATAVAVAQKFFPAQQASFVLARGDAFPDAVSGAALAGWRGEPLLLTAPDRLPDAVTTWLSASERARVTVIGSTDSVSAAVAARADLFLSAPDAVTRLAGADRYATSAAVARAVHAQSQVAVVATGSTFPDALAAVPAAAVNGAPLLLVPGDCTPAATGAYLEGNAALRGVLVVGDSSAVADDALERAC</sequence>
<protein>
    <submittedName>
        <fullName evidence="2">Cell wall-binding repeat-containing protein</fullName>
    </submittedName>
</protein>
<dbReference type="PANTHER" id="PTHR30032">
    <property type="entry name" value="N-ACETYLMURAMOYL-L-ALANINE AMIDASE-RELATED"/>
    <property type="match status" value="1"/>
</dbReference>
<evidence type="ECO:0000313" key="2">
    <source>
        <dbReference type="EMBL" id="MEW9267735.1"/>
    </source>
</evidence>
<comment type="caution">
    <text evidence="2">The sequence shown here is derived from an EMBL/GenBank/DDBJ whole genome shotgun (WGS) entry which is preliminary data.</text>
</comment>
<feature type="chain" id="PRO_5045375411" evidence="1">
    <location>
        <begin position="29"/>
        <end position="338"/>
    </location>
</feature>